<organism evidence="2">
    <name type="scientific">Culex pipiens</name>
    <name type="common">House mosquito</name>
    <dbReference type="NCBI Taxonomy" id="7175"/>
    <lineage>
        <taxon>Eukaryota</taxon>
        <taxon>Metazoa</taxon>
        <taxon>Ecdysozoa</taxon>
        <taxon>Arthropoda</taxon>
        <taxon>Hexapoda</taxon>
        <taxon>Insecta</taxon>
        <taxon>Pterygota</taxon>
        <taxon>Neoptera</taxon>
        <taxon>Endopterygota</taxon>
        <taxon>Diptera</taxon>
        <taxon>Nematocera</taxon>
        <taxon>Culicoidea</taxon>
        <taxon>Culicidae</taxon>
        <taxon>Culicinae</taxon>
        <taxon>Culicini</taxon>
        <taxon>Culex</taxon>
        <taxon>Culex</taxon>
    </lineage>
</organism>
<keyword evidence="1" id="KW-0472">Membrane</keyword>
<feature type="transmembrane region" description="Helical" evidence="1">
    <location>
        <begin position="27"/>
        <end position="48"/>
    </location>
</feature>
<name>A0A8D8PG28_CULPI</name>
<dbReference type="EMBL" id="HBUE01237286">
    <property type="protein sequence ID" value="CAG6547639.1"/>
    <property type="molecule type" value="Transcribed_RNA"/>
</dbReference>
<reference evidence="2" key="1">
    <citation type="submission" date="2021-05" db="EMBL/GenBank/DDBJ databases">
        <authorList>
            <person name="Alioto T."/>
            <person name="Alioto T."/>
            <person name="Gomez Garrido J."/>
        </authorList>
    </citation>
    <scope>NUCLEOTIDE SEQUENCE</scope>
</reference>
<keyword evidence="1" id="KW-1133">Transmembrane helix</keyword>
<evidence type="ECO:0000256" key="1">
    <source>
        <dbReference type="SAM" id="Phobius"/>
    </source>
</evidence>
<keyword evidence="1" id="KW-0812">Transmembrane</keyword>
<protein>
    <submittedName>
        <fullName evidence="2">(northern house mosquito) hypothetical protein</fullName>
    </submittedName>
</protein>
<dbReference type="AlphaFoldDB" id="A0A8D8PG28"/>
<dbReference type="EMBL" id="HBUE01344217">
    <property type="protein sequence ID" value="CAG6599845.1"/>
    <property type="molecule type" value="Transcribed_RNA"/>
</dbReference>
<dbReference type="EMBL" id="HBUE01128408">
    <property type="protein sequence ID" value="CAG6495324.1"/>
    <property type="molecule type" value="Transcribed_RNA"/>
</dbReference>
<accession>A0A8D8PG28</accession>
<sequence length="216" mass="24733">MLFTATTIATVIQSCTREELQRQPKIVLFVVYVVIVPLYIVIPSVRIYNSRKRQQQNQQQCECFEGDRPIATCIVCSLESSNLAPTTILRRNVFISLGHWSLTEPISANHTNFFIRLDIVNVLLILIALLSNPTEQETGRGIVISFYSFDTGLVLDNTKHLNKLCVLFILQIFLYLLFSIIPSLVFVSCKHVLPRRIINLIYSQIHNYQFNFGLPS</sequence>
<proteinExistence type="predicted"/>
<dbReference type="EMBL" id="HBUE01344216">
    <property type="protein sequence ID" value="CAG6599843.1"/>
    <property type="molecule type" value="Transcribed_RNA"/>
</dbReference>
<dbReference type="EMBL" id="HBUE01128407">
    <property type="protein sequence ID" value="CAG6495322.1"/>
    <property type="molecule type" value="Transcribed_RNA"/>
</dbReference>
<feature type="transmembrane region" description="Helical" evidence="1">
    <location>
        <begin position="166"/>
        <end position="187"/>
    </location>
</feature>
<dbReference type="EMBL" id="HBUE01237287">
    <property type="protein sequence ID" value="CAG6547641.1"/>
    <property type="molecule type" value="Transcribed_RNA"/>
</dbReference>
<evidence type="ECO:0000313" key="2">
    <source>
        <dbReference type="EMBL" id="CAG6599843.1"/>
    </source>
</evidence>